<keyword evidence="13" id="KW-1133">Transmembrane helix</keyword>
<dbReference type="PANTHER" id="PTHR32552:SF81">
    <property type="entry name" value="TONB-DEPENDENT OUTER MEMBRANE RECEPTOR"/>
    <property type="match status" value="1"/>
</dbReference>
<evidence type="ECO:0000259" key="14">
    <source>
        <dbReference type="Pfam" id="PF00593"/>
    </source>
</evidence>
<keyword evidence="9 11" id="KW-0472">Membrane</keyword>
<dbReference type="CDD" id="cd01347">
    <property type="entry name" value="ligand_gated_channel"/>
    <property type="match status" value="1"/>
</dbReference>
<dbReference type="Pfam" id="PF00593">
    <property type="entry name" value="TonB_dep_Rec_b-barrel"/>
    <property type="match status" value="1"/>
</dbReference>
<dbReference type="PANTHER" id="PTHR32552">
    <property type="entry name" value="FERRICHROME IRON RECEPTOR-RELATED"/>
    <property type="match status" value="1"/>
</dbReference>
<evidence type="ECO:0000256" key="6">
    <source>
        <dbReference type="ARBA" id="ARBA00023004"/>
    </source>
</evidence>
<evidence type="ECO:0000259" key="15">
    <source>
        <dbReference type="Pfam" id="PF07715"/>
    </source>
</evidence>
<dbReference type="SUPFAM" id="SSF56935">
    <property type="entry name" value="Porins"/>
    <property type="match status" value="1"/>
</dbReference>
<comment type="subcellular location">
    <subcellularLocation>
        <location evidence="1 11">Cell outer membrane</location>
        <topology evidence="1 11">Multi-pass membrane protein</topology>
    </subcellularLocation>
</comment>
<dbReference type="InterPro" id="IPR039426">
    <property type="entry name" value="TonB-dep_rcpt-like"/>
</dbReference>
<evidence type="ECO:0000256" key="8">
    <source>
        <dbReference type="ARBA" id="ARBA00023077"/>
    </source>
</evidence>
<organism evidence="16 17">
    <name type="scientific">Vibrio chagasii</name>
    <dbReference type="NCBI Taxonomy" id="170679"/>
    <lineage>
        <taxon>Bacteria</taxon>
        <taxon>Pseudomonadati</taxon>
        <taxon>Pseudomonadota</taxon>
        <taxon>Gammaproteobacteria</taxon>
        <taxon>Vibrionales</taxon>
        <taxon>Vibrionaceae</taxon>
        <taxon>Vibrio</taxon>
    </lineage>
</organism>
<keyword evidence="10 11" id="KW-0998">Cell outer membrane</keyword>
<dbReference type="Pfam" id="PF07715">
    <property type="entry name" value="Plug"/>
    <property type="match status" value="1"/>
</dbReference>
<dbReference type="GO" id="GO:0006826">
    <property type="term" value="P:iron ion transport"/>
    <property type="evidence" value="ECO:0007669"/>
    <property type="project" value="UniProtKB-KW"/>
</dbReference>
<evidence type="ECO:0000256" key="1">
    <source>
        <dbReference type="ARBA" id="ARBA00004571"/>
    </source>
</evidence>
<keyword evidence="4" id="KW-0410">Iron transport</keyword>
<reference evidence="16 17" key="1">
    <citation type="submission" date="2019-09" db="EMBL/GenBank/DDBJ databases">
        <title>Draft genome sequences of 48 bacterial type strains from the CCUG.</title>
        <authorList>
            <person name="Tunovic T."/>
            <person name="Pineiro-Iglesias B."/>
            <person name="Unosson C."/>
            <person name="Inganas E."/>
            <person name="Ohlen M."/>
            <person name="Cardew S."/>
            <person name="Jensie-Markopoulos S."/>
            <person name="Salva-Serra F."/>
            <person name="Jaen-Luchoro D."/>
            <person name="Karlsson R."/>
            <person name="Svensson-Stadler L."/>
            <person name="Chun J."/>
            <person name="Moore E."/>
        </authorList>
    </citation>
    <scope>NUCLEOTIDE SEQUENCE [LARGE SCALE GENOMIC DNA]</scope>
    <source>
        <strain evidence="16 17">CCUG 48643</strain>
    </source>
</reference>
<dbReference type="PROSITE" id="PS52016">
    <property type="entry name" value="TONB_DEPENDENT_REC_3"/>
    <property type="match status" value="1"/>
</dbReference>
<dbReference type="Gene3D" id="2.40.170.20">
    <property type="entry name" value="TonB-dependent receptor, beta-barrel domain"/>
    <property type="match status" value="1"/>
</dbReference>
<dbReference type="EMBL" id="VZPX01000006">
    <property type="protein sequence ID" value="KAB0481930.1"/>
    <property type="molecule type" value="Genomic_DNA"/>
</dbReference>
<dbReference type="InterPro" id="IPR012910">
    <property type="entry name" value="Plug_dom"/>
</dbReference>
<keyword evidence="7" id="KW-0406">Ion transport</keyword>
<keyword evidence="8 12" id="KW-0798">TonB box</keyword>
<dbReference type="InterPro" id="IPR036942">
    <property type="entry name" value="Beta-barrel_TonB_sf"/>
</dbReference>
<evidence type="ECO:0000256" key="2">
    <source>
        <dbReference type="ARBA" id="ARBA00022448"/>
    </source>
</evidence>
<evidence type="ECO:0000256" key="4">
    <source>
        <dbReference type="ARBA" id="ARBA00022496"/>
    </source>
</evidence>
<gene>
    <name evidence="16" type="ORF">F7Q91_04765</name>
</gene>
<feature type="domain" description="TonB-dependent receptor-like beta-barrel" evidence="14">
    <location>
        <begin position="259"/>
        <end position="699"/>
    </location>
</feature>
<dbReference type="AlphaFoldDB" id="A0A7V7TI45"/>
<evidence type="ECO:0000256" key="10">
    <source>
        <dbReference type="ARBA" id="ARBA00023237"/>
    </source>
</evidence>
<evidence type="ECO:0000313" key="17">
    <source>
        <dbReference type="Proteomes" id="UP000423756"/>
    </source>
</evidence>
<evidence type="ECO:0000256" key="7">
    <source>
        <dbReference type="ARBA" id="ARBA00023065"/>
    </source>
</evidence>
<feature type="domain" description="TonB-dependent receptor plug" evidence="15">
    <location>
        <begin position="90"/>
        <end position="192"/>
    </location>
</feature>
<keyword evidence="16" id="KW-0675">Receptor</keyword>
<dbReference type="InterPro" id="IPR000531">
    <property type="entry name" value="Beta-barrel_TonB"/>
</dbReference>
<evidence type="ECO:0000256" key="11">
    <source>
        <dbReference type="PROSITE-ProRule" id="PRU01360"/>
    </source>
</evidence>
<comment type="caution">
    <text evidence="16">The sequence shown here is derived from an EMBL/GenBank/DDBJ whole genome shotgun (WGS) entry which is preliminary data.</text>
</comment>
<keyword evidence="2 11" id="KW-0813">Transport</keyword>
<evidence type="ECO:0000256" key="5">
    <source>
        <dbReference type="ARBA" id="ARBA00022692"/>
    </source>
</evidence>
<keyword evidence="3 11" id="KW-1134">Transmembrane beta strand</keyword>
<comment type="similarity">
    <text evidence="11 12">Belongs to the TonB-dependent receptor family.</text>
</comment>
<feature type="transmembrane region" description="Helical" evidence="13">
    <location>
        <begin position="20"/>
        <end position="40"/>
    </location>
</feature>
<proteinExistence type="inferred from homology"/>
<accession>A0A7V7TI45</accession>
<evidence type="ECO:0000256" key="3">
    <source>
        <dbReference type="ARBA" id="ARBA00022452"/>
    </source>
</evidence>
<keyword evidence="6" id="KW-0408">Iron</keyword>
<evidence type="ECO:0000313" key="16">
    <source>
        <dbReference type="EMBL" id="KAB0481930.1"/>
    </source>
</evidence>
<evidence type="ECO:0000256" key="13">
    <source>
        <dbReference type="SAM" id="Phobius"/>
    </source>
</evidence>
<protein>
    <submittedName>
        <fullName evidence="16">TonB-dependent receptor</fullName>
    </submittedName>
</protein>
<name>A0A7V7TI45_9VIBR</name>
<evidence type="ECO:0000256" key="9">
    <source>
        <dbReference type="ARBA" id="ARBA00023136"/>
    </source>
</evidence>
<sequence>MIVICIYSRYKEIYSAQMRIVYIIITIFICFLLDITYLWIKVGPMALKVSKLAFSVCLSLSSFTVLGEAIDPDKLEVMVVTAGKVAEESQKSPISISVLSDYDVERAGIENTFDIVKRTPNVSMIKAGNPSDASFLSMRGITPTMEGSQSVLFLIDGVMYQTFDTELLDVERIEVLRGPQGTLYGRNASSGVISIHTKDPDFFTEGSAGLTYGSYNQIKGNLISGGAIADSDEWAYRTAIQYSTDDGYFTRDYDGKDDVNDVKDFNGRLKVRWVPVDQSWDVIATVDAQNRKNGNMSFATLDQINQDSHKVYSNLEGLAKADILTGSIRANYAADNFDFTSITAYTKEDKVDNQDLDFTQIKGNKLFIDSDFSRVTQELRLSSDQNDAIRWVSGLYFFDETAKNDIGLDMLTEKGKMFNQTKSKSKVSNYAVFGNVNYRFSDKWEAIAGLRYDYQKVQFDYLYLENMGYPDSNGSDAASFYEWLPKAGLNFYATSDIMMFASIARGYKSGGFNMLTPPTISPKYDPEYTINYELGMKSEWLDNRIRFNSSVFLIDWKDQQVEQQAYPKSFTQNAGGTVSKGAEFELSWLIQPGLTTWVNGGFNDASFDDFVSKDYDMNGGFAGQHDYSGNRPANSPKYTYSLGVDYNFLENYFIYADYNVTGDFYFDSANTTKQDAYGVLNLRGGYTSDNIDLTLWAKNALDKEYLTRAFPMGDAPNEKWYGRSGDPATIGATVNLKW</sequence>
<dbReference type="GO" id="GO:0009279">
    <property type="term" value="C:cell outer membrane"/>
    <property type="evidence" value="ECO:0007669"/>
    <property type="project" value="UniProtKB-SubCell"/>
</dbReference>
<dbReference type="Proteomes" id="UP000423756">
    <property type="component" value="Unassembled WGS sequence"/>
</dbReference>
<evidence type="ECO:0000256" key="12">
    <source>
        <dbReference type="RuleBase" id="RU003357"/>
    </source>
</evidence>
<keyword evidence="5 11" id="KW-0812">Transmembrane</keyword>